<dbReference type="AlphaFoldDB" id="A0A0X8X860"/>
<comment type="domain">
    <text evidence="3">2 residues (Tyr-66 and Arg-69) present in a large hydrophobic pocket are probably involved in substrate specificity. They are important for desuccinylation activity, but dispensable for deacetylation activity.</text>
</comment>
<dbReference type="GO" id="GO:0036054">
    <property type="term" value="F:protein-malonyllysine demalonylase activity"/>
    <property type="evidence" value="ECO:0007669"/>
    <property type="project" value="InterPro"/>
</dbReference>
<evidence type="ECO:0000256" key="2">
    <source>
        <dbReference type="ARBA" id="ARBA00023027"/>
    </source>
</evidence>
<evidence type="ECO:0000256" key="3">
    <source>
        <dbReference type="HAMAP-Rule" id="MF_01121"/>
    </source>
</evidence>
<keyword evidence="3" id="KW-0963">Cytoplasm</keyword>
<dbReference type="EC" id="2.3.1.286" evidence="3"/>
<comment type="function">
    <text evidence="3">NAD-dependent lysine deacetylase and desuccinylase that specifically removes acetyl and succinyl groups on target proteins. Modulates the activities of several proteins which are inactive in their acylated form.</text>
</comment>
<dbReference type="GO" id="GO:0005737">
    <property type="term" value="C:cytoplasm"/>
    <property type="evidence" value="ECO:0007669"/>
    <property type="project" value="UniProtKB-SubCell"/>
</dbReference>
<dbReference type="EMBL" id="AP017372">
    <property type="protein sequence ID" value="BAU57329.1"/>
    <property type="molecule type" value="Genomic_DNA"/>
</dbReference>
<dbReference type="Pfam" id="PF02146">
    <property type="entry name" value="SIR2"/>
    <property type="match status" value="1"/>
</dbReference>
<evidence type="ECO:0000259" key="5">
    <source>
        <dbReference type="PROSITE" id="PS50305"/>
    </source>
</evidence>
<comment type="similarity">
    <text evidence="3">Belongs to the sirtuin family. Class III subfamily.</text>
</comment>
<feature type="binding site" evidence="3">
    <location>
        <begin position="182"/>
        <end position="184"/>
    </location>
    <ligand>
        <name>NAD(+)</name>
        <dbReference type="ChEBI" id="CHEBI:57540"/>
    </ligand>
</feature>
<feature type="domain" description="Deacetylase sirtuin-type" evidence="5">
    <location>
        <begin position="1"/>
        <end position="243"/>
    </location>
</feature>
<gene>
    <name evidence="3" type="primary">cobB</name>
    <name evidence="6" type="synonym">cobB_2</name>
    <name evidence="6" type="ORF">HH1059_06410</name>
</gene>
<dbReference type="NCBIfam" id="NF001753">
    <property type="entry name" value="PRK00481.1-3"/>
    <property type="match status" value="1"/>
</dbReference>
<comment type="catalytic activity">
    <reaction evidence="3">
        <text>N(6)-acetyl-L-lysyl-[protein] + NAD(+) + H2O = 2''-O-acetyl-ADP-D-ribose + nicotinamide + L-lysyl-[protein]</text>
        <dbReference type="Rhea" id="RHEA:43636"/>
        <dbReference type="Rhea" id="RHEA-COMP:9752"/>
        <dbReference type="Rhea" id="RHEA-COMP:10731"/>
        <dbReference type="ChEBI" id="CHEBI:15377"/>
        <dbReference type="ChEBI" id="CHEBI:17154"/>
        <dbReference type="ChEBI" id="CHEBI:29969"/>
        <dbReference type="ChEBI" id="CHEBI:57540"/>
        <dbReference type="ChEBI" id="CHEBI:61930"/>
        <dbReference type="ChEBI" id="CHEBI:83767"/>
        <dbReference type="EC" id="2.3.1.286"/>
    </reaction>
</comment>
<dbReference type="GO" id="GO:0036055">
    <property type="term" value="F:protein-succinyllysine desuccinylase activity"/>
    <property type="evidence" value="ECO:0007669"/>
    <property type="project" value="UniProtKB-UniRule"/>
</dbReference>
<evidence type="ECO:0000313" key="7">
    <source>
        <dbReference type="Proteomes" id="UP000218890"/>
    </source>
</evidence>
<reference evidence="6" key="1">
    <citation type="submission" date="2016-02" db="EMBL/GenBank/DDBJ databases">
        <title>Halorhodospira halochloris DSM-1059 complete genome, version 2.</title>
        <authorList>
            <person name="Tsukatani Y."/>
        </authorList>
    </citation>
    <scope>NUCLEOTIDE SEQUENCE</scope>
    <source>
        <strain evidence="6">DSM 1059</strain>
    </source>
</reference>
<feature type="binding site" evidence="3">
    <location>
        <position position="66"/>
    </location>
    <ligand>
        <name>substrate</name>
    </ligand>
</feature>
<dbReference type="InterPro" id="IPR050134">
    <property type="entry name" value="NAD-dep_sirtuin_deacylases"/>
</dbReference>
<keyword evidence="1" id="KW-0808">Transferase</keyword>
<organism evidence="6 7">
    <name type="scientific">Halorhodospira halochloris</name>
    <name type="common">Ectothiorhodospira halochloris</name>
    <dbReference type="NCBI Taxonomy" id="1052"/>
    <lineage>
        <taxon>Bacteria</taxon>
        <taxon>Pseudomonadati</taxon>
        <taxon>Pseudomonadota</taxon>
        <taxon>Gammaproteobacteria</taxon>
        <taxon>Chromatiales</taxon>
        <taxon>Ectothiorhodospiraceae</taxon>
        <taxon>Halorhodospira</taxon>
    </lineage>
</organism>
<dbReference type="GO" id="GO:0017136">
    <property type="term" value="F:histone deacetylase activity, NAD-dependent"/>
    <property type="evidence" value="ECO:0007669"/>
    <property type="project" value="TreeGrafter"/>
</dbReference>
<feature type="active site" description="Proton acceptor" evidence="3">
    <location>
        <position position="118"/>
    </location>
</feature>
<keyword evidence="7" id="KW-1185">Reference proteome</keyword>
<dbReference type="RefSeq" id="WP_096408229.1">
    <property type="nucleotide sequence ID" value="NZ_AP017372.2"/>
</dbReference>
<dbReference type="SUPFAM" id="SSF52467">
    <property type="entry name" value="DHS-like NAD/FAD-binding domain"/>
    <property type="match status" value="1"/>
</dbReference>
<dbReference type="KEGG" id="hhk:HH1059_06410"/>
<accession>A0A0X8X860</accession>
<feature type="binding site" evidence="3">
    <location>
        <position position="226"/>
    </location>
    <ligand>
        <name>NAD(+)</name>
        <dbReference type="ChEBI" id="CHEBI:57540"/>
    </ligand>
</feature>
<evidence type="ECO:0000256" key="4">
    <source>
        <dbReference type="PROSITE-ProRule" id="PRU00236"/>
    </source>
</evidence>
<comment type="catalytic activity">
    <reaction evidence="3">
        <text>N(6)-succinyl-L-lysyl-[protein] + NAD(+) + H2O = 2''-O-succinyl-ADP-D-ribose + nicotinamide + L-lysyl-[protein]</text>
        <dbReference type="Rhea" id="RHEA:47668"/>
        <dbReference type="Rhea" id="RHEA-COMP:9752"/>
        <dbReference type="Rhea" id="RHEA-COMP:11877"/>
        <dbReference type="ChEBI" id="CHEBI:15377"/>
        <dbReference type="ChEBI" id="CHEBI:17154"/>
        <dbReference type="ChEBI" id="CHEBI:29969"/>
        <dbReference type="ChEBI" id="CHEBI:57540"/>
        <dbReference type="ChEBI" id="CHEBI:87830"/>
        <dbReference type="ChEBI" id="CHEBI:87832"/>
    </reaction>
</comment>
<dbReference type="InterPro" id="IPR026591">
    <property type="entry name" value="Sirtuin_cat_small_dom_sf"/>
</dbReference>
<dbReference type="PROSITE" id="PS50305">
    <property type="entry name" value="SIRTUIN"/>
    <property type="match status" value="1"/>
</dbReference>
<sequence>MIDKSLQQLLRQTSNIVALTGAGVSAESGIPTFRDAQQGMWANFDPMELATLEGFLRQPHKVWDWYQQRREMAAKAQPNAAHLALAEWQEQLEQCLIVTQNVDGLHQRAGSLHVIELHGNLHRDRPISQQLPAEKAADLPRCPETGNVLRPDVVWFGEMLPEGAMEQALSAIEVSDLVLSIGTSAVVQPAASIPLHALENGVPVVEINPETTELSSAADWSLRGSAADVVPQLVAAAQLHYSRDRLSR</sequence>
<name>A0A0X8X860_HALHR</name>
<dbReference type="HAMAP" id="MF_01121">
    <property type="entry name" value="Sirtuin_ClassIII"/>
    <property type="match status" value="1"/>
</dbReference>
<dbReference type="Gene3D" id="3.30.1600.10">
    <property type="entry name" value="SIR2/SIRT2 'Small Domain"/>
    <property type="match status" value="1"/>
</dbReference>
<feature type="binding site" evidence="3">
    <location>
        <begin position="208"/>
        <end position="210"/>
    </location>
    <ligand>
        <name>NAD(+)</name>
        <dbReference type="ChEBI" id="CHEBI:57540"/>
    </ligand>
</feature>
<evidence type="ECO:0000256" key="1">
    <source>
        <dbReference type="ARBA" id="ARBA00022679"/>
    </source>
</evidence>
<feature type="binding site" evidence="3">
    <location>
        <begin position="100"/>
        <end position="103"/>
    </location>
    <ligand>
        <name>NAD(+)</name>
        <dbReference type="ChEBI" id="CHEBI:57540"/>
    </ligand>
</feature>
<dbReference type="InterPro" id="IPR026590">
    <property type="entry name" value="Ssirtuin_cat_dom"/>
</dbReference>
<dbReference type="InterPro" id="IPR029035">
    <property type="entry name" value="DHS-like_NAD/FAD-binding_dom"/>
</dbReference>
<comment type="subcellular location">
    <subcellularLocation>
        <location evidence="3">Cytoplasm</location>
    </subcellularLocation>
</comment>
<evidence type="ECO:0000313" key="6">
    <source>
        <dbReference type="EMBL" id="BAU57329.1"/>
    </source>
</evidence>
<dbReference type="PANTHER" id="PTHR11085">
    <property type="entry name" value="NAD-DEPENDENT PROTEIN DEACYLASE SIRTUIN-5, MITOCHONDRIAL-RELATED"/>
    <property type="match status" value="1"/>
</dbReference>
<keyword evidence="2 3" id="KW-0520">NAD</keyword>
<proteinExistence type="inferred from homology"/>
<dbReference type="CDD" id="cd01412">
    <property type="entry name" value="SIRT5_Af1_CobB"/>
    <property type="match status" value="1"/>
</dbReference>
<dbReference type="Proteomes" id="UP000218890">
    <property type="component" value="Chromosome"/>
</dbReference>
<dbReference type="OrthoDB" id="9800582at2"/>
<dbReference type="GO" id="GO:0070403">
    <property type="term" value="F:NAD+ binding"/>
    <property type="evidence" value="ECO:0007669"/>
    <property type="project" value="UniProtKB-UniRule"/>
</dbReference>
<dbReference type="InterPro" id="IPR003000">
    <property type="entry name" value="Sirtuin"/>
</dbReference>
<protein>
    <recommendedName>
        <fullName evidence="3">NAD-dependent protein deacylase</fullName>
        <ecNumber evidence="3">2.3.1.286</ecNumber>
    </recommendedName>
    <alternativeName>
        <fullName evidence="3">Regulatory protein SIR2 homolog</fullName>
    </alternativeName>
</protein>
<feature type="binding site" evidence="3">
    <location>
        <position position="69"/>
    </location>
    <ligand>
        <name>substrate</name>
    </ligand>
</feature>
<comment type="caution">
    <text evidence="3 4">Lacks conserved residue(s) required for the propagation of feature annotation.</text>
</comment>
<dbReference type="PANTHER" id="PTHR11085:SF4">
    <property type="entry name" value="NAD-DEPENDENT PROTEIN DEACYLASE"/>
    <property type="match status" value="1"/>
</dbReference>
<dbReference type="InterPro" id="IPR027546">
    <property type="entry name" value="Sirtuin_class_III"/>
</dbReference>
<dbReference type="Gene3D" id="3.40.50.1220">
    <property type="entry name" value="TPP-binding domain"/>
    <property type="match status" value="1"/>
</dbReference>